<evidence type="ECO:0000259" key="1">
    <source>
        <dbReference type="Pfam" id="PF04326"/>
    </source>
</evidence>
<proteinExistence type="predicted"/>
<accession>A0ABW8DBT1</accession>
<dbReference type="GO" id="GO:0005524">
    <property type="term" value="F:ATP binding"/>
    <property type="evidence" value="ECO:0007669"/>
    <property type="project" value="UniProtKB-KW"/>
</dbReference>
<sequence>MDPFEQGQLNEIFKTSPIQPNLLTSRESSILEFKESFGLKSLASYLKSCASFANNRGGYLIFGIKNKPHLLEGLNKSSLEKFENLDPELLSQHFNSNFSPEIEWDINLHQIGEQFFGILYIYESKQKPVICTKTTGDQLKEGDIYYRYRGRTERIKFPELRTILEESRENEQKLWMMHLQKITKIGVNNAGIFDLKSGVVSGSSGSFVIDRSLLSQLSFIKEGEFSECQGKPTLKLLGKIEPVDPKLLIGRNKIIKTRVIRIADIILDFLDHKNIDTPEDYVKQIGHEITAYLPIFYYMHKAGLTKDYVLELFRNDFARTRAKEKLMERIASKKTEFIITVKTDSTACKSKHELISHIKERAELKFSNIKEITYCLQAIKMLPIEDISSLSNYLRLLLKDIFESNYNSGSSPLVNEMRKSICWIDEALYKNLIS</sequence>
<keyword evidence="3" id="KW-1185">Reference proteome</keyword>
<dbReference type="Proteomes" id="UP001615550">
    <property type="component" value="Unassembled WGS sequence"/>
</dbReference>
<dbReference type="EMBL" id="JBGORX010000014">
    <property type="protein sequence ID" value="MFJ1270158.1"/>
    <property type="molecule type" value="Genomic_DNA"/>
</dbReference>
<evidence type="ECO:0000313" key="3">
    <source>
        <dbReference type="Proteomes" id="UP001615550"/>
    </source>
</evidence>
<feature type="domain" description="Schlafen AlbA-2" evidence="1">
    <location>
        <begin position="27"/>
        <end position="155"/>
    </location>
</feature>
<dbReference type="RefSeq" id="WP_400188944.1">
    <property type="nucleotide sequence ID" value="NZ_JBGORX010000014.1"/>
</dbReference>
<protein>
    <submittedName>
        <fullName evidence="2">ATP-binding protein</fullName>
    </submittedName>
</protein>
<dbReference type="InterPro" id="IPR038461">
    <property type="entry name" value="Schlafen_AlbA_2_dom_sf"/>
</dbReference>
<keyword evidence="2" id="KW-0067">ATP-binding</keyword>
<gene>
    <name evidence="2" type="ORF">ACD661_16500</name>
</gene>
<evidence type="ECO:0000313" key="2">
    <source>
        <dbReference type="EMBL" id="MFJ1270158.1"/>
    </source>
</evidence>
<name>A0ABW8DBT1_9GAMM</name>
<organism evidence="2 3">
    <name type="scientific">Legionella lytica</name>
    <dbReference type="NCBI Taxonomy" id="96232"/>
    <lineage>
        <taxon>Bacteria</taxon>
        <taxon>Pseudomonadati</taxon>
        <taxon>Pseudomonadota</taxon>
        <taxon>Gammaproteobacteria</taxon>
        <taxon>Legionellales</taxon>
        <taxon>Legionellaceae</taxon>
        <taxon>Legionella</taxon>
    </lineage>
</organism>
<keyword evidence="2" id="KW-0547">Nucleotide-binding</keyword>
<dbReference type="PANTHER" id="PTHR30595:SF6">
    <property type="entry name" value="SCHLAFEN ALBA-2 DOMAIN-CONTAINING PROTEIN"/>
    <property type="match status" value="1"/>
</dbReference>
<reference evidence="2 3" key="1">
    <citation type="submission" date="2024-08" db="EMBL/GenBank/DDBJ databases">
        <title>Draft Genome Sequence of Legionella lytica strain DSB2004, Isolated From a Fire Sprinkler System.</title>
        <authorList>
            <person name="Everhart A.D."/>
            <person name="Kidane D.T."/>
            <person name="Farone A.L."/>
            <person name="Farone M.B."/>
        </authorList>
    </citation>
    <scope>NUCLEOTIDE SEQUENCE [LARGE SCALE GENOMIC DNA]</scope>
    <source>
        <strain evidence="2 3">DSB2004</strain>
    </source>
</reference>
<dbReference type="InterPro" id="IPR007421">
    <property type="entry name" value="Schlafen_AlbA_2_dom"/>
</dbReference>
<dbReference type="PANTHER" id="PTHR30595">
    <property type="entry name" value="GLPR-RELATED TRANSCRIPTIONAL REPRESSOR"/>
    <property type="match status" value="1"/>
</dbReference>
<dbReference type="Gene3D" id="3.30.950.30">
    <property type="entry name" value="Schlafen, AAA domain"/>
    <property type="match status" value="1"/>
</dbReference>
<comment type="caution">
    <text evidence="2">The sequence shown here is derived from an EMBL/GenBank/DDBJ whole genome shotgun (WGS) entry which is preliminary data.</text>
</comment>
<dbReference type="Pfam" id="PF04326">
    <property type="entry name" value="SLFN_AlbA_2"/>
    <property type="match status" value="1"/>
</dbReference>